<evidence type="ECO:0000313" key="3">
    <source>
        <dbReference type="Proteomes" id="UP000785679"/>
    </source>
</evidence>
<feature type="compositionally biased region" description="Polar residues" evidence="1">
    <location>
        <begin position="60"/>
        <end position="70"/>
    </location>
</feature>
<feature type="region of interest" description="Disordered" evidence="1">
    <location>
        <begin position="232"/>
        <end position="280"/>
    </location>
</feature>
<feature type="compositionally biased region" description="Low complexity" evidence="1">
    <location>
        <begin position="703"/>
        <end position="721"/>
    </location>
</feature>
<protein>
    <submittedName>
        <fullName evidence="2">Uncharacterized protein</fullName>
    </submittedName>
</protein>
<feature type="compositionally biased region" description="Basic and acidic residues" evidence="1">
    <location>
        <begin position="902"/>
        <end position="918"/>
    </location>
</feature>
<dbReference type="EMBL" id="RRYP01002651">
    <property type="protein sequence ID" value="TNV84547.1"/>
    <property type="molecule type" value="Genomic_DNA"/>
</dbReference>
<comment type="caution">
    <text evidence="2">The sequence shown here is derived from an EMBL/GenBank/DDBJ whole genome shotgun (WGS) entry which is preliminary data.</text>
</comment>
<name>A0A8J8NYI4_HALGN</name>
<feature type="region of interest" description="Disordered" evidence="1">
    <location>
        <begin position="698"/>
        <end position="735"/>
    </location>
</feature>
<feature type="region of interest" description="Disordered" evidence="1">
    <location>
        <begin position="877"/>
        <end position="963"/>
    </location>
</feature>
<dbReference type="AlphaFoldDB" id="A0A8J8NYI4"/>
<dbReference type="Proteomes" id="UP000785679">
    <property type="component" value="Unassembled WGS sequence"/>
</dbReference>
<evidence type="ECO:0000256" key="1">
    <source>
        <dbReference type="SAM" id="MobiDB-lite"/>
    </source>
</evidence>
<sequence>MKNFGKCNRIDLVINTLILFKGKMKGQQHSIQIPQPSQSPSNQHQPLQSFISITGHAKFPTSSPGQSPNRSGGGLPHIPNFGIASSNGGGKPTLSHAGSTNGLLKHQSSSIATKELLNAASPTNTQYQQSDNMMRQLLEHQSTNEQLYLMGAPPRSKHDEDSLGKVSSIQQSSKKNYVQVKNASVFFPPIGIQHSSNNSSSQQVNNAFHTISNVSPQSSNHFLPTTVFHAKRQTNSPKTHLRQSGSSSQLSKNNPSPKNAQTQKQHQKTPLAGPIHPPRAKREVVPLNINKTTEQIQNTSPQILMKDPTVPPLPKQTSEAHVSAAIQQHIQALVHQQLNTGGEVFKVHPQLKNLTKSSAVLTQVNYQAFMLELAAMGNSQSQEEEGFLRELGISPRNMNDTLDCKREIKQTERSQRFVGDLKASYPKSMVNSSLENSALMQSSLPTNISASFLKKKALEVQQNEYHKMKTLEKPKRPSPPLQPVSISTYDHLMITNGANNARNSSLVQSTNGSQVILQSENETDLRLPQIYNTQQHPAQPVNTENAKTTEPPTNKFKNPPVTTVKLRKKNQNRNNIYYSSATIDVPQASGKKVFVIPALKQIYDMNSQSPLPDTTPFQTRMLSKDISSTKIQLNIQDPTHQVVQTLTLGGPKQSFVIEGQVIKQSESVAGTGIPSSELLLDQIKINKERQKRVLIAKGSNLGSSQSKDMQQSRQQQKSNLSVGKGSEVQAAPPGLMMQRQQRWEGFIGQEPWGRGKKKNALKMLNEDLLLMNEMMKMPDNLSGKNLPLASAKPPPKPQYQLPERLIQQYQTFKEEHTDGNGGFLPSIPNCRCCPPKPFVPGTYQPPQHHQYHHNLNQTQSTAEFQDIQDILRHPSPKLHHAREHHSLGNSSPKQHHSPTTHHNRESNKHHKQAVEKSMRSTTQTLRSTHYSQKPDKVAMKPSSPIHQETQQSQLNKQLTNKQRSTMREGQSLLPAPPIQPPFDEWHRSQASREEAVEMRDTIMEVVNFGNLFPDDVGNSKIVVKVQS</sequence>
<feature type="compositionally biased region" description="Polar residues" evidence="1">
    <location>
        <begin position="233"/>
        <end position="264"/>
    </location>
</feature>
<accession>A0A8J8NYI4</accession>
<feature type="compositionally biased region" description="Polar residues" evidence="1">
    <location>
        <begin position="536"/>
        <end position="556"/>
    </location>
</feature>
<feature type="region of interest" description="Disordered" evidence="1">
    <location>
        <begin position="536"/>
        <end position="560"/>
    </location>
</feature>
<feature type="compositionally biased region" description="Polar residues" evidence="1">
    <location>
        <begin position="944"/>
        <end position="963"/>
    </location>
</feature>
<proteinExistence type="predicted"/>
<reference evidence="2" key="1">
    <citation type="submission" date="2019-06" db="EMBL/GenBank/DDBJ databases">
        <authorList>
            <person name="Zheng W."/>
        </authorList>
    </citation>
    <scope>NUCLEOTIDE SEQUENCE</scope>
    <source>
        <strain evidence="2">QDHG01</strain>
    </source>
</reference>
<feature type="region of interest" description="Disordered" evidence="1">
    <location>
        <begin position="152"/>
        <end position="174"/>
    </location>
</feature>
<feature type="compositionally biased region" description="Polar residues" evidence="1">
    <location>
        <begin position="165"/>
        <end position="174"/>
    </location>
</feature>
<feature type="compositionally biased region" description="Polar residues" evidence="1">
    <location>
        <begin position="919"/>
        <end position="931"/>
    </location>
</feature>
<feature type="region of interest" description="Disordered" evidence="1">
    <location>
        <begin position="56"/>
        <end position="102"/>
    </location>
</feature>
<evidence type="ECO:0000313" key="2">
    <source>
        <dbReference type="EMBL" id="TNV84547.1"/>
    </source>
</evidence>
<gene>
    <name evidence="2" type="ORF">FGO68_gene7281</name>
</gene>
<organism evidence="2 3">
    <name type="scientific">Halteria grandinella</name>
    <dbReference type="NCBI Taxonomy" id="5974"/>
    <lineage>
        <taxon>Eukaryota</taxon>
        <taxon>Sar</taxon>
        <taxon>Alveolata</taxon>
        <taxon>Ciliophora</taxon>
        <taxon>Intramacronucleata</taxon>
        <taxon>Spirotrichea</taxon>
        <taxon>Stichotrichia</taxon>
        <taxon>Sporadotrichida</taxon>
        <taxon>Halteriidae</taxon>
        <taxon>Halteria</taxon>
    </lineage>
</organism>
<keyword evidence="3" id="KW-1185">Reference proteome</keyword>